<sequence>MKKLNIFYALLLLSILTSCKKERPVKVDPPGPVIAAVSDSISYTVDGKIYTSNTKPYNHLITGNQQVGQKVVMDNNGTDYKIVGNPDSVLYYRENDIASTDAYVYLSAIKKYKKQDINKAFLYYPEFEDMLKLYTVGTHPYAEDFGRENSHDGIAIGMTIDHKSYFSYSTHDLHYVSKLKAGFQKGSTFEVISFTKATSGGYNLEARFTVVVAEDFTEDQKKVENGYLRLHLDTDPSLYPLF</sequence>
<reference evidence="1 2" key="1">
    <citation type="submission" date="2016-10" db="EMBL/GenBank/DDBJ databases">
        <authorList>
            <person name="de Groot N.N."/>
        </authorList>
    </citation>
    <scope>NUCLEOTIDE SEQUENCE [LARGE SCALE GENOMIC DNA]</scope>
    <source>
        <strain evidence="1 2">47C3B</strain>
    </source>
</reference>
<dbReference type="STRING" id="1391627.SAMN05216464_12124"/>
<dbReference type="RefSeq" id="WP_091156396.1">
    <property type="nucleotide sequence ID" value="NZ_FNAI01000021.1"/>
</dbReference>
<accession>A0A1G7MDS6</accession>
<name>A0A1G7MDS6_9SPHI</name>
<dbReference type="PROSITE" id="PS51257">
    <property type="entry name" value="PROKAR_LIPOPROTEIN"/>
    <property type="match status" value="1"/>
</dbReference>
<evidence type="ECO:0000313" key="1">
    <source>
        <dbReference type="EMBL" id="SDF59269.1"/>
    </source>
</evidence>
<proteinExistence type="predicted"/>
<dbReference type="EMBL" id="FNAI01000021">
    <property type="protein sequence ID" value="SDF59269.1"/>
    <property type="molecule type" value="Genomic_DNA"/>
</dbReference>
<protein>
    <submittedName>
        <fullName evidence="1">Uncharacterized protein</fullName>
    </submittedName>
</protein>
<dbReference type="Proteomes" id="UP000199072">
    <property type="component" value="Unassembled WGS sequence"/>
</dbReference>
<dbReference type="AlphaFoldDB" id="A0A1G7MDS6"/>
<keyword evidence="2" id="KW-1185">Reference proteome</keyword>
<organism evidence="1 2">
    <name type="scientific">Mucilaginibacter pineti</name>
    <dbReference type="NCBI Taxonomy" id="1391627"/>
    <lineage>
        <taxon>Bacteria</taxon>
        <taxon>Pseudomonadati</taxon>
        <taxon>Bacteroidota</taxon>
        <taxon>Sphingobacteriia</taxon>
        <taxon>Sphingobacteriales</taxon>
        <taxon>Sphingobacteriaceae</taxon>
        <taxon>Mucilaginibacter</taxon>
    </lineage>
</organism>
<gene>
    <name evidence="1" type="ORF">SAMN05216464_12124</name>
</gene>
<dbReference type="OrthoDB" id="893724at2"/>
<evidence type="ECO:0000313" key="2">
    <source>
        <dbReference type="Proteomes" id="UP000199072"/>
    </source>
</evidence>